<reference evidence="1 2" key="1">
    <citation type="submission" date="2021-03" db="EMBL/GenBank/DDBJ databases">
        <title>Genomic Encyclopedia of Type Strains, Phase IV (KMG-IV): sequencing the most valuable type-strain genomes for metagenomic binning, comparative biology and taxonomic classification.</title>
        <authorList>
            <person name="Goeker M."/>
        </authorList>
    </citation>
    <scope>NUCLEOTIDE SEQUENCE [LARGE SCALE GENOMIC DNA]</scope>
    <source>
        <strain evidence="1 2">DSM 26427</strain>
    </source>
</reference>
<gene>
    <name evidence="1" type="ORF">J2Z75_005064</name>
</gene>
<organism evidence="1 2">
    <name type="scientific">Rhizobium herbae</name>
    <dbReference type="NCBI Taxonomy" id="508661"/>
    <lineage>
        <taxon>Bacteria</taxon>
        <taxon>Pseudomonadati</taxon>
        <taxon>Pseudomonadota</taxon>
        <taxon>Alphaproteobacteria</taxon>
        <taxon>Hyphomicrobiales</taxon>
        <taxon>Rhizobiaceae</taxon>
        <taxon>Rhizobium/Agrobacterium group</taxon>
        <taxon>Rhizobium</taxon>
    </lineage>
</organism>
<evidence type="ECO:0000313" key="1">
    <source>
        <dbReference type="EMBL" id="MBP1861535.1"/>
    </source>
</evidence>
<name>A0ABS4EUA4_9HYPH</name>
<dbReference type="EMBL" id="JAGGJV010000011">
    <property type="protein sequence ID" value="MBP1861535.1"/>
    <property type="molecule type" value="Genomic_DNA"/>
</dbReference>
<keyword evidence="2" id="KW-1185">Reference proteome</keyword>
<dbReference type="Proteomes" id="UP000823786">
    <property type="component" value="Unassembled WGS sequence"/>
</dbReference>
<comment type="caution">
    <text evidence="1">The sequence shown here is derived from an EMBL/GenBank/DDBJ whole genome shotgun (WGS) entry which is preliminary data.</text>
</comment>
<evidence type="ECO:0000313" key="2">
    <source>
        <dbReference type="Proteomes" id="UP000823786"/>
    </source>
</evidence>
<protein>
    <submittedName>
        <fullName evidence="1">Uncharacterized protein</fullName>
    </submittedName>
</protein>
<sequence>MSIPNPCSLLDRLLHEPNEGTWLEFKINNKAPREIGE</sequence>
<accession>A0ABS4EUA4</accession>
<proteinExistence type="predicted"/>